<sequence length="153" mass="17373">MDESQNCLVVSRFFSSHARVLYLAVRIISGSLYTFILCFSARRLCDVCGFMDGLIVLLCLLSLTYSTVDLIYPSLLDSKLSIYASTRFRCDIILCLAFTIASTALRRAMQEAGRYEDVYWERDASLDEMRRISSLLAGFASTFHMGMCVWQPL</sequence>
<evidence type="ECO:0000313" key="2">
    <source>
        <dbReference type="EMBL" id="QYS92887.1"/>
    </source>
</evidence>
<gene>
    <name evidence="2" type="ORF">H0G86_000278</name>
</gene>
<accession>A0A8G0KZ95</accession>
<dbReference type="EMBL" id="CP075864">
    <property type="protein sequence ID" value="QYS92887.1"/>
    <property type="molecule type" value="Genomic_DNA"/>
</dbReference>
<dbReference type="AlphaFoldDB" id="A0A8G0KZ95"/>
<dbReference type="Proteomes" id="UP000826661">
    <property type="component" value="Chromosome I"/>
</dbReference>
<organism evidence="2 3">
    <name type="scientific">Trichoderma simmonsii</name>
    <dbReference type="NCBI Taxonomy" id="1491479"/>
    <lineage>
        <taxon>Eukaryota</taxon>
        <taxon>Fungi</taxon>
        <taxon>Dikarya</taxon>
        <taxon>Ascomycota</taxon>
        <taxon>Pezizomycotina</taxon>
        <taxon>Sordariomycetes</taxon>
        <taxon>Hypocreomycetidae</taxon>
        <taxon>Hypocreales</taxon>
        <taxon>Hypocreaceae</taxon>
        <taxon>Trichoderma</taxon>
    </lineage>
</organism>
<keyword evidence="1" id="KW-0472">Membrane</keyword>
<proteinExistence type="predicted"/>
<protein>
    <submittedName>
        <fullName evidence="2">Uncharacterized protein</fullName>
    </submittedName>
</protein>
<keyword evidence="3" id="KW-1185">Reference proteome</keyword>
<name>A0A8G0KZ95_9HYPO</name>
<keyword evidence="1" id="KW-1133">Transmembrane helix</keyword>
<evidence type="ECO:0000313" key="3">
    <source>
        <dbReference type="Proteomes" id="UP000826661"/>
    </source>
</evidence>
<evidence type="ECO:0000256" key="1">
    <source>
        <dbReference type="SAM" id="Phobius"/>
    </source>
</evidence>
<feature type="transmembrane region" description="Helical" evidence="1">
    <location>
        <begin position="47"/>
        <end position="66"/>
    </location>
</feature>
<feature type="transmembrane region" description="Helical" evidence="1">
    <location>
        <begin position="86"/>
        <end position="105"/>
    </location>
</feature>
<keyword evidence="1" id="KW-0812">Transmembrane</keyword>
<feature type="transmembrane region" description="Helical" evidence="1">
    <location>
        <begin position="20"/>
        <end position="40"/>
    </location>
</feature>
<reference evidence="2 3" key="1">
    <citation type="journal article" date="2021" name="BMC Genomics">
        <title>Telomere-to-telomere genome assembly of asparaginase-producing Trichoderma simmonsii.</title>
        <authorList>
            <person name="Chung D."/>
            <person name="Kwon Y.M."/>
            <person name="Yang Y."/>
        </authorList>
    </citation>
    <scope>NUCLEOTIDE SEQUENCE [LARGE SCALE GENOMIC DNA]</scope>
    <source>
        <strain evidence="2 3">GH-Sj1</strain>
    </source>
</reference>